<feature type="compositionally biased region" description="Basic and acidic residues" evidence="5">
    <location>
        <begin position="37"/>
        <end position="47"/>
    </location>
</feature>
<evidence type="ECO:0008006" key="10">
    <source>
        <dbReference type="Google" id="ProtNLM"/>
    </source>
</evidence>
<feature type="domain" description="Chromatin assembly factor 1 subunit Cac1-like C-terminal" evidence="7">
    <location>
        <begin position="557"/>
        <end position="612"/>
    </location>
</feature>
<dbReference type="STRING" id="1392247.A0A3N4KGG6"/>
<comment type="subcellular location">
    <subcellularLocation>
        <location evidence="1">Nucleus</location>
    </subcellularLocation>
</comment>
<dbReference type="GO" id="GO:0006334">
    <property type="term" value="P:nucleosome assembly"/>
    <property type="evidence" value="ECO:0007669"/>
    <property type="project" value="TreeGrafter"/>
</dbReference>
<feature type="region of interest" description="Disordered" evidence="5">
    <location>
        <begin position="1"/>
        <end position="181"/>
    </location>
</feature>
<keyword evidence="2" id="KW-0227">DNA damage</keyword>
<dbReference type="OrthoDB" id="79480at2759"/>
<evidence type="ECO:0000313" key="9">
    <source>
        <dbReference type="Proteomes" id="UP000277580"/>
    </source>
</evidence>
<keyword evidence="3" id="KW-0234">DNA repair</keyword>
<dbReference type="InterPro" id="IPR048800">
    <property type="entry name" value="Cac1-like_C"/>
</dbReference>
<protein>
    <recommendedName>
        <fullName evidence="10">Chromatin assembly factor 1 subunit A</fullName>
    </recommendedName>
</protein>
<feature type="region of interest" description="Disordered" evidence="5">
    <location>
        <begin position="381"/>
        <end position="408"/>
    </location>
</feature>
<dbReference type="FunCoup" id="A0A3N4KGG6">
    <property type="interactions" value="99"/>
</dbReference>
<dbReference type="InterPro" id="IPR022043">
    <property type="entry name" value="CAF1A_DD"/>
</dbReference>
<dbReference type="GO" id="GO:0033186">
    <property type="term" value="C:CAF-1 complex"/>
    <property type="evidence" value="ECO:0007669"/>
    <property type="project" value="TreeGrafter"/>
</dbReference>
<dbReference type="AlphaFoldDB" id="A0A3N4KGG6"/>
<proteinExistence type="predicted"/>
<reference evidence="8 9" key="1">
    <citation type="journal article" date="2018" name="Nat. Ecol. Evol.">
        <title>Pezizomycetes genomes reveal the molecular basis of ectomycorrhizal truffle lifestyle.</title>
        <authorList>
            <person name="Murat C."/>
            <person name="Payen T."/>
            <person name="Noel B."/>
            <person name="Kuo A."/>
            <person name="Morin E."/>
            <person name="Chen J."/>
            <person name="Kohler A."/>
            <person name="Krizsan K."/>
            <person name="Balestrini R."/>
            <person name="Da Silva C."/>
            <person name="Montanini B."/>
            <person name="Hainaut M."/>
            <person name="Levati E."/>
            <person name="Barry K.W."/>
            <person name="Belfiori B."/>
            <person name="Cichocki N."/>
            <person name="Clum A."/>
            <person name="Dockter R.B."/>
            <person name="Fauchery L."/>
            <person name="Guy J."/>
            <person name="Iotti M."/>
            <person name="Le Tacon F."/>
            <person name="Lindquist E.A."/>
            <person name="Lipzen A."/>
            <person name="Malagnac F."/>
            <person name="Mello A."/>
            <person name="Molinier V."/>
            <person name="Miyauchi S."/>
            <person name="Poulain J."/>
            <person name="Riccioni C."/>
            <person name="Rubini A."/>
            <person name="Sitrit Y."/>
            <person name="Splivallo R."/>
            <person name="Traeger S."/>
            <person name="Wang M."/>
            <person name="Zifcakova L."/>
            <person name="Wipf D."/>
            <person name="Zambonelli A."/>
            <person name="Paolocci F."/>
            <person name="Nowrousian M."/>
            <person name="Ottonello S."/>
            <person name="Baldrian P."/>
            <person name="Spatafora J.W."/>
            <person name="Henrissat B."/>
            <person name="Nagy L.G."/>
            <person name="Aury J.M."/>
            <person name="Wincker P."/>
            <person name="Grigoriev I.V."/>
            <person name="Bonfante P."/>
            <person name="Martin F.M."/>
        </authorList>
    </citation>
    <scope>NUCLEOTIDE SEQUENCE [LARGE SCALE GENOMIC DNA]</scope>
    <source>
        <strain evidence="8 9">CCBAS932</strain>
    </source>
</reference>
<keyword evidence="4" id="KW-0539">Nucleus</keyword>
<dbReference type="PANTHER" id="PTHR15272:SF0">
    <property type="entry name" value="CHROMATIN ASSEMBLY FACTOR 1 SUBUNIT A"/>
    <property type="match status" value="1"/>
</dbReference>
<name>A0A3N4KGG6_9PEZI</name>
<dbReference type="PANTHER" id="PTHR15272">
    <property type="entry name" value="CHROMATIN ASSEMBLY FACTOR 1 SUBUNIT A CAF-1 SUBUNIT A"/>
    <property type="match status" value="1"/>
</dbReference>
<feature type="region of interest" description="Disordered" evidence="5">
    <location>
        <begin position="347"/>
        <end position="369"/>
    </location>
</feature>
<gene>
    <name evidence="8" type="ORF">P167DRAFT_608689</name>
</gene>
<dbReference type="Proteomes" id="UP000277580">
    <property type="component" value="Unassembled WGS sequence"/>
</dbReference>
<keyword evidence="9" id="KW-1185">Reference proteome</keyword>
<dbReference type="GO" id="GO:0006281">
    <property type="term" value="P:DNA repair"/>
    <property type="evidence" value="ECO:0007669"/>
    <property type="project" value="UniProtKB-KW"/>
</dbReference>
<evidence type="ECO:0000259" key="7">
    <source>
        <dbReference type="Pfam" id="PF21796"/>
    </source>
</evidence>
<organism evidence="8 9">
    <name type="scientific">Morchella conica CCBAS932</name>
    <dbReference type="NCBI Taxonomy" id="1392247"/>
    <lineage>
        <taxon>Eukaryota</taxon>
        <taxon>Fungi</taxon>
        <taxon>Dikarya</taxon>
        <taxon>Ascomycota</taxon>
        <taxon>Pezizomycotina</taxon>
        <taxon>Pezizomycetes</taxon>
        <taxon>Pezizales</taxon>
        <taxon>Morchellaceae</taxon>
        <taxon>Morchella</taxon>
    </lineage>
</organism>
<dbReference type="Pfam" id="PF21796">
    <property type="entry name" value="Cac1_C"/>
    <property type="match status" value="1"/>
</dbReference>
<evidence type="ECO:0000256" key="2">
    <source>
        <dbReference type="ARBA" id="ARBA00022763"/>
    </source>
</evidence>
<feature type="domain" description="Chromatin assembly factor 1 subunit A dimerization" evidence="6">
    <location>
        <begin position="332"/>
        <end position="408"/>
    </location>
</feature>
<dbReference type="Pfam" id="PF12253">
    <property type="entry name" value="CAF1A_dimeriz"/>
    <property type="match status" value="1"/>
</dbReference>
<accession>A0A3N4KGG6</accession>
<evidence type="ECO:0000256" key="1">
    <source>
        <dbReference type="ARBA" id="ARBA00004123"/>
    </source>
</evidence>
<evidence type="ECO:0000256" key="3">
    <source>
        <dbReference type="ARBA" id="ARBA00023204"/>
    </source>
</evidence>
<evidence type="ECO:0000313" key="8">
    <source>
        <dbReference type="EMBL" id="RPB08422.1"/>
    </source>
</evidence>
<dbReference type="InParanoid" id="A0A3N4KGG6"/>
<feature type="compositionally biased region" description="Low complexity" evidence="5">
    <location>
        <begin position="170"/>
        <end position="181"/>
    </location>
</feature>
<sequence>MSASSTTTHPPPSTSELHATLSPAVIKDASPASSSEEGSKKRARSEVAADEPTAPATVDGGGDGKGPAKKKTKMTEAEMEERRKAKEAKEKEKEAKEKERAAKEEEKAVKKAERDEKKRIRDEEKKKKDEEKKKKDDEKKKKDEEKAKKDRAQTRLQNFFVKPSGPPSSPAKATAAPPGACPKTMSPELEIRQRQSDYEKSFQPFFVKPNVTVAPPHCFQRDDAYKFAMKVSIDKALTLPREHNCAENQMETVPAVGTVTKEQITELLHIPPHKRGPRGKMLGYTTKDLLARINAPDDSSLPPIIELKKQKIPKGADGTAIYFKMLNCLPNKFLKFAEDVRPPYSGTFTRNPTTGGLRKGRNPFQKTLPNINYDYDSEAEWEEGAQDEDGEDLLSDDGEEDEEVESLDDEMDGFLDDEEDQAAKNRRGALAALVPLSSGLCWEDEDGRNTRVEFEEMKMEVLLEGVSGPIDPFSTVYWNPPPKNAKTLTSFLVSASAPKSSVPKPCTSKASVPTAMEPPPLPLATSNRPQVTTVAIGAEALTPKKGKSVLLVPAEDLDDFKRAVEGSDMTKAGLIEVLKKQFPKIGKESIKQTLNRVAARVGDRERDKRWVLI</sequence>
<evidence type="ECO:0000256" key="5">
    <source>
        <dbReference type="SAM" id="MobiDB-lite"/>
    </source>
</evidence>
<evidence type="ECO:0000259" key="6">
    <source>
        <dbReference type="Pfam" id="PF12253"/>
    </source>
</evidence>
<evidence type="ECO:0000256" key="4">
    <source>
        <dbReference type="ARBA" id="ARBA00023242"/>
    </source>
</evidence>
<feature type="compositionally biased region" description="Basic and acidic residues" evidence="5">
    <location>
        <begin position="73"/>
        <end position="153"/>
    </location>
</feature>
<dbReference type="GO" id="GO:0005634">
    <property type="term" value="C:nucleus"/>
    <property type="evidence" value="ECO:0007669"/>
    <property type="project" value="UniProtKB-SubCell"/>
</dbReference>
<dbReference type="EMBL" id="ML119163">
    <property type="protein sequence ID" value="RPB08422.1"/>
    <property type="molecule type" value="Genomic_DNA"/>
</dbReference>